<evidence type="ECO:0000313" key="3">
    <source>
        <dbReference type="Proteomes" id="UP000295565"/>
    </source>
</evidence>
<sequence>MTVNVLNKFFISLALCLFLTHCSGDNTMSMSTTDIAIPTEKPTFIYLVHMNSHHMVCGNMINQMPQLDNTTSVTGDIITGFNVTAFLQPGENTLDARVASINGYTENGGDGSVQRADGECKFVFTANPQHGQPIELSSLNITVDDGKATAKTSKKYPPKYRTDASKITFHQKGWTSYISRPVYIKTIPQWAWTKAKPFKPTRENMKKLHRAYQALIEMMKRKDYQSLKDAYSLSSREKSLAEAGQSSPEEFFDAIGFESSFSHPGASVLAHRPWSDYKLKSYMGGRLVQLTDDNGNSPLAIKWEDDGMSFLPYFSIINGRVVISR</sequence>
<evidence type="ECO:0000313" key="2">
    <source>
        <dbReference type="EMBL" id="TCK58158.1"/>
    </source>
</evidence>
<accession>A0A4R1K2A5</accession>
<dbReference type="EMBL" id="SMGD01000012">
    <property type="protein sequence ID" value="TCK58158.1"/>
    <property type="molecule type" value="Genomic_DNA"/>
</dbReference>
<name>A0A4R1K2A5_9GAMM</name>
<dbReference type="AlphaFoldDB" id="A0A4R1K2A5"/>
<dbReference type="Proteomes" id="UP000295565">
    <property type="component" value="Unassembled WGS sequence"/>
</dbReference>
<feature type="chain" id="PRO_5020583103" evidence="1">
    <location>
        <begin position="24"/>
        <end position="325"/>
    </location>
</feature>
<gene>
    <name evidence="2" type="ORF">EV690_1867</name>
</gene>
<proteinExistence type="predicted"/>
<comment type="caution">
    <text evidence="2">The sequence shown here is derived from an EMBL/GenBank/DDBJ whole genome shotgun (WGS) entry which is preliminary data.</text>
</comment>
<protein>
    <submittedName>
        <fullName evidence="2">Uncharacterized protein</fullName>
    </submittedName>
</protein>
<organism evidence="2 3">
    <name type="scientific">Celerinatantimonas diazotrophica</name>
    <dbReference type="NCBI Taxonomy" id="412034"/>
    <lineage>
        <taxon>Bacteria</taxon>
        <taxon>Pseudomonadati</taxon>
        <taxon>Pseudomonadota</taxon>
        <taxon>Gammaproteobacteria</taxon>
        <taxon>Celerinatantimonadaceae</taxon>
        <taxon>Celerinatantimonas</taxon>
    </lineage>
</organism>
<evidence type="ECO:0000256" key="1">
    <source>
        <dbReference type="SAM" id="SignalP"/>
    </source>
</evidence>
<keyword evidence="3" id="KW-1185">Reference proteome</keyword>
<keyword evidence="1" id="KW-0732">Signal</keyword>
<feature type="signal peptide" evidence="1">
    <location>
        <begin position="1"/>
        <end position="23"/>
    </location>
</feature>
<reference evidence="2 3" key="1">
    <citation type="submission" date="2019-03" db="EMBL/GenBank/DDBJ databases">
        <title>Genomic Encyclopedia of Type Strains, Phase IV (KMG-IV): sequencing the most valuable type-strain genomes for metagenomic binning, comparative biology and taxonomic classification.</title>
        <authorList>
            <person name="Goeker M."/>
        </authorList>
    </citation>
    <scope>NUCLEOTIDE SEQUENCE [LARGE SCALE GENOMIC DNA]</scope>
    <source>
        <strain evidence="2 3">DSM 18577</strain>
    </source>
</reference>